<evidence type="ECO:0000313" key="1">
    <source>
        <dbReference type="EMBL" id="VDN36635.1"/>
    </source>
</evidence>
<dbReference type="OrthoDB" id="5862088at2759"/>
<reference evidence="3" key="1">
    <citation type="submission" date="2016-06" db="UniProtKB">
        <authorList>
            <consortium name="WormBaseParasite"/>
        </authorList>
    </citation>
    <scope>IDENTIFICATION</scope>
</reference>
<dbReference type="EMBL" id="UYRT01090978">
    <property type="protein sequence ID" value="VDN36635.1"/>
    <property type="molecule type" value="Genomic_DNA"/>
</dbReference>
<dbReference type="InterPro" id="IPR011333">
    <property type="entry name" value="SKP1/BTB/POZ_sf"/>
</dbReference>
<name>A0A183EIC7_9BILA</name>
<sequence length="146" mass="16626">MLEGIFKEKCSLPTDQMLVVDTEDRIIFPHITDEDMKCLLTYLYTGQVVLPEFDGFARVGRVLSLLVDREQLKDIFKEWQKMIVSNLLKVEKENDSDKIVDACLKALLSVFSAPYGALPCAKRMSVSMLADQVHPFLVAFLFATEF</sequence>
<reference evidence="1 2" key="2">
    <citation type="submission" date="2018-11" db="EMBL/GenBank/DDBJ databases">
        <authorList>
            <consortium name="Pathogen Informatics"/>
        </authorList>
    </citation>
    <scope>NUCLEOTIDE SEQUENCE [LARGE SCALE GENOMIC DNA]</scope>
</reference>
<proteinExistence type="predicted"/>
<dbReference type="AlphaFoldDB" id="A0A183EIC7"/>
<dbReference type="Gene3D" id="3.30.710.10">
    <property type="entry name" value="Potassium Channel Kv1.1, Chain A"/>
    <property type="match status" value="1"/>
</dbReference>
<evidence type="ECO:0000313" key="3">
    <source>
        <dbReference type="WBParaSite" id="GPUH_0002074301-mRNA-1"/>
    </source>
</evidence>
<dbReference type="Proteomes" id="UP000271098">
    <property type="component" value="Unassembled WGS sequence"/>
</dbReference>
<dbReference type="WBParaSite" id="GPUH_0002074301-mRNA-1">
    <property type="protein sequence ID" value="GPUH_0002074301-mRNA-1"/>
    <property type="gene ID" value="GPUH_0002074301"/>
</dbReference>
<organism evidence="3">
    <name type="scientific">Gongylonema pulchrum</name>
    <dbReference type="NCBI Taxonomy" id="637853"/>
    <lineage>
        <taxon>Eukaryota</taxon>
        <taxon>Metazoa</taxon>
        <taxon>Ecdysozoa</taxon>
        <taxon>Nematoda</taxon>
        <taxon>Chromadorea</taxon>
        <taxon>Rhabditida</taxon>
        <taxon>Spirurina</taxon>
        <taxon>Spiruromorpha</taxon>
        <taxon>Spiruroidea</taxon>
        <taxon>Gongylonematidae</taxon>
        <taxon>Gongylonema</taxon>
    </lineage>
</organism>
<accession>A0A183EIC7</accession>
<gene>
    <name evidence="1" type="ORF">GPUH_LOCUS20718</name>
</gene>
<keyword evidence="2" id="KW-1185">Reference proteome</keyword>
<protein>
    <submittedName>
        <fullName evidence="3">BTB domain-containing protein</fullName>
    </submittedName>
</protein>
<evidence type="ECO:0000313" key="2">
    <source>
        <dbReference type="Proteomes" id="UP000271098"/>
    </source>
</evidence>